<sequence>MNRKATNVRAENANDINKLLAFFKECKKNNKQFYWDIRTLQWQPPSVVFSLTYTG</sequence>
<dbReference type="AlphaFoldDB" id="A0A6G1ESN6"/>
<dbReference type="Proteomes" id="UP000479710">
    <property type="component" value="Unassembled WGS sequence"/>
</dbReference>
<feature type="non-terminal residue" evidence="1">
    <location>
        <position position="55"/>
    </location>
</feature>
<keyword evidence="2" id="KW-1185">Reference proteome</keyword>
<proteinExistence type="predicted"/>
<comment type="caution">
    <text evidence="1">The sequence shown here is derived from an EMBL/GenBank/DDBJ whole genome shotgun (WGS) entry which is preliminary data.</text>
</comment>
<reference evidence="1 2" key="1">
    <citation type="submission" date="2019-11" db="EMBL/GenBank/DDBJ databases">
        <title>Whole genome sequence of Oryza granulata.</title>
        <authorList>
            <person name="Li W."/>
        </authorList>
    </citation>
    <scope>NUCLEOTIDE SEQUENCE [LARGE SCALE GENOMIC DNA]</scope>
    <source>
        <strain evidence="2">cv. Menghai</strain>
        <tissue evidence="1">Leaf</tissue>
    </source>
</reference>
<evidence type="ECO:0000313" key="2">
    <source>
        <dbReference type="Proteomes" id="UP000479710"/>
    </source>
</evidence>
<dbReference type="EMBL" id="SPHZ02000003">
    <property type="protein sequence ID" value="KAF0927627.1"/>
    <property type="molecule type" value="Genomic_DNA"/>
</dbReference>
<organism evidence="1 2">
    <name type="scientific">Oryza meyeriana var. granulata</name>
    <dbReference type="NCBI Taxonomy" id="110450"/>
    <lineage>
        <taxon>Eukaryota</taxon>
        <taxon>Viridiplantae</taxon>
        <taxon>Streptophyta</taxon>
        <taxon>Embryophyta</taxon>
        <taxon>Tracheophyta</taxon>
        <taxon>Spermatophyta</taxon>
        <taxon>Magnoliopsida</taxon>
        <taxon>Liliopsida</taxon>
        <taxon>Poales</taxon>
        <taxon>Poaceae</taxon>
        <taxon>BOP clade</taxon>
        <taxon>Oryzoideae</taxon>
        <taxon>Oryzeae</taxon>
        <taxon>Oryzinae</taxon>
        <taxon>Oryza</taxon>
        <taxon>Oryza meyeriana</taxon>
    </lineage>
</organism>
<protein>
    <submittedName>
        <fullName evidence="1">Uncharacterized protein</fullName>
    </submittedName>
</protein>
<gene>
    <name evidence="1" type="ORF">E2562_035234</name>
</gene>
<evidence type="ECO:0000313" key="1">
    <source>
        <dbReference type="EMBL" id="KAF0927627.1"/>
    </source>
</evidence>
<accession>A0A6G1ESN6</accession>
<name>A0A6G1ESN6_9ORYZ</name>